<feature type="region of interest" description="Disordered" evidence="8">
    <location>
        <begin position="1"/>
        <end position="39"/>
    </location>
</feature>
<evidence type="ECO:0000256" key="6">
    <source>
        <dbReference type="ARBA" id="ARBA00023136"/>
    </source>
</evidence>
<dbReference type="GO" id="GO:0031410">
    <property type="term" value="C:cytoplasmic vesicle"/>
    <property type="evidence" value="ECO:0007669"/>
    <property type="project" value="TreeGrafter"/>
</dbReference>
<evidence type="ECO:0000313" key="11">
    <source>
        <dbReference type="Proteomes" id="UP001166674"/>
    </source>
</evidence>
<comment type="similarity">
    <text evidence="2">Belongs to the CD164 family.</text>
</comment>
<evidence type="ECO:0000256" key="3">
    <source>
        <dbReference type="ARBA" id="ARBA00022692"/>
    </source>
</evidence>
<evidence type="ECO:0000256" key="7">
    <source>
        <dbReference type="ARBA" id="ARBA00023180"/>
    </source>
</evidence>
<keyword evidence="5 9" id="KW-1133">Transmembrane helix</keyword>
<comment type="subcellular location">
    <subcellularLocation>
        <location evidence="1">Membrane</location>
        <topology evidence="1">Single-pass type I membrane protein</topology>
    </subcellularLocation>
</comment>
<dbReference type="EMBL" id="JAATJV010142700">
    <property type="protein sequence ID" value="MBZ3869932.1"/>
    <property type="molecule type" value="Genomic_DNA"/>
</dbReference>
<dbReference type="GO" id="GO:0016020">
    <property type="term" value="C:membrane"/>
    <property type="evidence" value="ECO:0007669"/>
    <property type="project" value="UniProtKB-SubCell"/>
</dbReference>
<gene>
    <name evidence="10" type="ORF">SUZIE_105410</name>
</gene>
<keyword evidence="6 9" id="KW-0472">Membrane</keyword>
<dbReference type="PANTHER" id="PTHR11337:SF14">
    <property type="entry name" value="PORIMIN"/>
    <property type="match status" value="1"/>
</dbReference>
<keyword evidence="11" id="KW-1185">Reference proteome</keyword>
<reference evidence="10" key="1">
    <citation type="submission" date="2020-03" db="EMBL/GenBank/DDBJ databases">
        <title>Studies in the Genomics of Life Span.</title>
        <authorList>
            <person name="Glass D."/>
        </authorList>
    </citation>
    <scope>NUCLEOTIDE SEQUENCE</scope>
    <source>
        <strain evidence="10">SUZIE</strain>
        <tissue evidence="10">Muscle</tissue>
    </source>
</reference>
<feature type="transmembrane region" description="Helical" evidence="9">
    <location>
        <begin position="69"/>
        <end position="91"/>
    </location>
</feature>
<dbReference type="InterPro" id="IPR007947">
    <property type="entry name" value="CD164_MGC24"/>
</dbReference>
<evidence type="ECO:0000313" key="10">
    <source>
        <dbReference type="EMBL" id="MBZ3869932.1"/>
    </source>
</evidence>
<organism evidence="10 11">
    <name type="scientific">Sciurus carolinensis</name>
    <name type="common">Eastern gray squirrel</name>
    <dbReference type="NCBI Taxonomy" id="30640"/>
    <lineage>
        <taxon>Eukaryota</taxon>
        <taxon>Metazoa</taxon>
        <taxon>Chordata</taxon>
        <taxon>Craniata</taxon>
        <taxon>Vertebrata</taxon>
        <taxon>Euteleostomi</taxon>
        <taxon>Mammalia</taxon>
        <taxon>Eutheria</taxon>
        <taxon>Euarchontoglires</taxon>
        <taxon>Glires</taxon>
        <taxon>Rodentia</taxon>
        <taxon>Sciuromorpha</taxon>
        <taxon>Sciuridae</taxon>
        <taxon>Sciurinae</taxon>
        <taxon>Sciurini</taxon>
        <taxon>Sciurus</taxon>
    </lineage>
</organism>
<comment type="caution">
    <text evidence="10">The sequence shown here is derived from an EMBL/GenBank/DDBJ whole genome shotgun (WGS) entry which is preliminary data.</text>
</comment>
<evidence type="ECO:0000256" key="1">
    <source>
        <dbReference type="ARBA" id="ARBA00004479"/>
    </source>
</evidence>
<evidence type="ECO:0000256" key="9">
    <source>
        <dbReference type="SAM" id="Phobius"/>
    </source>
</evidence>
<feature type="compositionally biased region" description="Low complexity" evidence="8">
    <location>
        <begin position="1"/>
        <end position="27"/>
    </location>
</feature>
<name>A0AA41MDH1_SCICA</name>
<dbReference type="PANTHER" id="PTHR11337">
    <property type="entry name" value="MUCIN/PORIMIN"/>
    <property type="match status" value="1"/>
</dbReference>
<dbReference type="Proteomes" id="UP001166674">
    <property type="component" value="Unassembled WGS sequence"/>
</dbReference>
<dbReference type="AlphaFoldDB" id="A0AA41MDH1"/>
<evidence type="ECO:0000256" key="2">
    <source>
        <dbReference type="ARBA" id="ARBA00005341"/>
    </source>
</evidence>
<proteinExistence type="inferred from homology"/>
<evidence type="ECO:0000256" key="4">
    <source>
        <dbReference type="ARBA" id="ARBA00022729"/>
    </source>
</evidence>
<evidence type="ECO:0000256" key="8">
    <source>
        <dbReference type="SAM" id="MobiDB-lite"/>
    </source>
</evidence>
<protein>
    <submittedName>
        <fullName evidence="10">Porimin</fullName>
    </submittedName>
</protein>
<keyword evidence="3 9" id="KW-0812">Transmembrane</keyword>
<sequence length="101" mass="10735">MTSKMATPGSSTNTTSSTSKSTPKATSISQNVSQMSTSTMTTTHNGLVTSLTTPSHLNGKISKFDTGSFVGGIVLTLGVLSILYIGCKIYYSRRGIRYRTM</sequence>
<keyword evidence="4" id="KW-0732">Signal</keyword>
<accession>A0AA41MDH1</accession>
<keyword evidence="7" id="KW-0325">Glycoprotein</keyword>
<dbReference type="Pfam" id="PF05283">
    <property type="entry name" value="MGC-24"/>
    <property type="match status" value="1"/>
</dbReference>
<evidence type="ECO:0000256" key="5">
    <source>
        <dbReference type="ARBA" id="ARBA00022989"/>
    </source>
</evidence>